<dbReference type="Proteomes" id="UP001209654">
    <property type="component" value="Unassembled WGS sequence"/>
</dbReference>
<keyword evidence="2" id="KW-1185">Reference proteome</keyword>
<dbReference type="EMBL" id="BRVS01000004">
    <property type="protein sequence ID" value="GLB66515.1"/>
    <property type="molecule type" value="Genomic_DNA"/>
</dbReference>
<comment type="caution">
    <text evidence="1">The sequence shown here is derived from an EMBL/GenBank/DDBJ whole genome shotgun (WGS) entry which is preliminary data.</text>
</comment>
<protein>
    <submittedName>
        <fullName evidence="1">Uncharacterized protein</fullName>
    </submittedName>
</protein>
<proteinExistence type="predicted"/>
<accession>A0ABQ5MR87</accession>
<reference evidence="1 2" key="1">
    <citation type="journal article" date="2023" name="Int. J. Syst. Evol. Microbiol.">
        <title>Arthrobacter mangrovi sp. nov., an actinobacterium isolated from the rhizosphere of a mangrove.</title>
        <authorList>
            <person name="Hamada M."/>
            <person name="Saitou S."/>
            <person name="Enomoto N."/>
            <person name="Nanri K."/>
            <person name="Hidaka K."/>
            <person name="Miura T."/>
            <person name="Tamura T."/>
        </authorList>
    </citation>
    <scope>NUCLEOTIDE SEQUENCE [LARGE SCALE GENOMIC DNA]</scope>
    <source>
        <strain evidence="1 2">NBRC 112813</strain>
    </source>
</reference>
<name>A0ABQ5MR87_9MICC</name>
<evidence type="ECO:0000313" key="1">
    <source>
        <dbReference type="EMBL" id="GLB66515.1"/>
    </source>
</evidence>
<organism evidence="1 2">
    <name type="scientific">Arthrobacter mangrovi</name>
    <dbReference type="NCBI Taxonomy" id="2966350"/>
    <lineage>
        <taxon>Bacteria</taxon>
        <taxon>Bacillati</taxon>
        <taxon>Actinomycetota</taxon>
        <taxon>Actinomycetes</taxon>
        <taxon>Micrococcales</taxon>
        <taxon>Micrococcaceae</taxon>
        <taxon>Arthrobacter</taxon>
    </lineage>
</organism>
<sequence length="66" mass="7348">MCSREEVAQRWTAALARIGCMSLRRRISRDITTGVDRSAAEGGFALDPAQRAVRDRLLLMRDAAPM</sequence>
<gene>
    <name evidence="1" type="ORF">AHIS1636_09540</name>
</gene>
<evidence type="ECO:0000313" key="2">
    <source>
        <dbReference type="Proteomes" id="UP001209654"/>
    </source>
</evidence>